<dbReference type="OrthoDB" id="9811006at2"/>
<proteinExistence type="predicted"/>
<dbReference type="AlphaFoldDB" id="A0A5C8KLZ9"/>
<dbReference type="Gene3D" id="2.40.128.110">
    <property type="entry name" value="Lipid/polyisoprenoid-binding, YceI-like"/>
    <property type="match status" value="1"/>
</dbReference>
<dbReference type="Pfam" id="PF04264">
    <property type="entry name" value="YceI"/>
    <property type="match status" value="1"/>
</dbReference>
<dbReference type="EMBL" id="VRTS01000008">
    <property type="protein sequence ID" value="TXK60740.1"/>
    <property type="molecule type" value="Genomic_DNA"/>
</dbReference>
<dbReference type="RefSeq" id="WP_147892199.1">
    <property type="nucleotide sequence ID" value="NZ_VRTS01000008.1"/>
</dbReference>
<sequence>MNRLHALACAGLLAGSWLATAPAAAEPREYVLDPEHLVVAFLVDHAGFARVLGRFTSVQGEITYDPDTRQLSAGHVRIGTNSVASDDRRRDRHVRGSDFLDARSHPVIEFRAGELRLDAIGRGELDGRLTIRGTTRPITLQARLNQEAESPFNDDVVLGGSLRGVLSRSDFGIDYGLEQGWVGDEVELIIEFEAIRQD</sequence>
<protein>
    <submittedName>
        <fullName evidence="3">Polyisoprenoid-binding protein</fullName>
    </submittedName>
</protein>
<feature type="chain" id="PRO_5022688329" evidence="1">
    <location>
        <begin position="22"/>
        <end position="198"/>
    </location>
</feature>
<gene>
    <name evidence="3" type="ORF">FU658_11385</name>
</gene>
<name>A0A5C8KLZ9_9GAMM</name>
<dbReference type="SMART" id="SM00867">
    <property type="entry name" value="YceI"/>
    <property type="match status" value="1"/>
</dbReference>
<accession>A0A5C8KLZ9</accession>
<dbReference type="PANTHER" id="PTHR34406:SF1">
    <property type="entry name" value="PROTEIN YCEI"/>
    <property type="match status" value="1"/>
</dbReference>
<dbReference type="Proteomes" id="UP000321248">
    <property type="component" value="Unassembled WGS sequence"/>
</dbReference>
<evidence type="ECO:0000259" key="2">
    <source>
        <dbReference type="SMART" id="SM00867"/>
    </source>
</evidence>
<evidence type="ECO:0000313" key="4">
    <source>
        <dbReference type="Proteomes" id="UP000321248"/>
    </source>
</evidence>
<dbReference type="InterPro" id="IPR036761">
    <property type="entry name" value="TTHA0802/YceI-like_sf"/>
</dbReference>
<dbReference type="SUPFAM" id="SSF101874">
    <property type="entry name" value="YceI-like"/>
    <property type="match status" value="1"/>
</dbReference>
<feature type="domain" description="Lipid/polyisoprenoid-binding YceI-like" evidence="2">
    <location>
        <begin position="29"/>
        <end position="195"/>
    </location>
</feature>
<evidence type="ECO:0000313" key="3">
    <source>
        <dbReference type="EMBL" id="TXK60740.1"/>
    </source>
</evidence>
<comment type="caution">
    <text evidence="3">The sequence shown here is derived from an EMBL/GenBank/DDBJ whole genome shotgun (WGS) entry which is preliminary data.</text>
</comment>
<keyword evidence="4" id="KW-1185">Reference proteome</keyword>
<feature type="signal peptide" evidence="1">
    <location>
        <begin position="1"/>
        <end position="21"/>
    </location>
</feature>
<organism evidence="3 4">
    <name type="scientific">Alkalisalibacterium limincola</name>
    <dbReference type="NCBI Taxonomy" id="2699169"/>
    <lineage>
        <taxon>Bacteria</taxon>
        <taxon>Pseudomonadati</taxon>
        <taxon>Pseudomonadota</taxon>
        <taxon>Gammaproteobacteria</taxon>
        <taxon>Lysobacterales</taxon>
        <taxon>Lysobacteraceae</taxon>
        <taxon>Alkalisalibacterium</taxon>
    </lineage>
</organism>
<dbReference type="InterPro" id="IPR007372">
    <property type="entry name" value="Lipid/polyisoprenoid-bd_YceI"/>
</dbReference>
<evidence type="ECO:0000256" key="1">
    <source>
        <dbReference type="SAM" id="SignalP"/>
    </source>
</evidence>
<keyword evidence="1" id="KW-0732">Signal</keyword>
<reference evidence="3 4" key="1">
    <citation type="submission" date="2019-08" db="EMBL/GenBank/DDBJ databases">
        <authorList>
            <person name="Karlyshev A.V."/>
        </authorList>
    </citation>
    <scope>NUCLEOTIDE SEQUENCE [LARGE SCALE GENOMIC DNA]</scope>
    <source>
        <strain evidence="3 4">Alg18-2.2</strain>
    </source>
</reference>
<dbReference type="PANTHER" id="PTHR34406">
    <property type="entry name" value="PROTEIN YCEI"/>
    <property type="match status" value="1"/>
</dbReference>